<dbReference type="PANTHER" id="PTHR36110">
    <property type="entry name" value="RING-CLEAVING DIOXYGENASE MHQE-RELATED"/>
    <property type="match status" value="1"/>
</dbReference>
<dbReference type="EMBL" id="JBIMPR010000010">
    <property type="protein sequence ID" value="MFH5775420.1"/>
    <property type="molecule type" value="Genomic_DNA"/>
</dbReference>
<name>A0ABW7LM56_9RHOB</name>
<evidence type="ECO:0000313" key="2">
    <source>
        <dbReference type="EMBL" id="MFH5775420.1"/>
    </source>
</evidence>
<protein>
    <submittedName>
        <fullName evidence="2">Ring-cleaving dioxygenase</fullName>
    </submittedName>
</protein>
<accession>A0ABW7LM56</accession>
<dbReference type="CDD" id="cd08347">
    <property type="entry name" value="PcpA_C_like"/>
    <property type="match status" value="1"/>
</dbReference>
<evidence type="ECO:0000259" key="1">
    <source>
        <dbReference type="PROSITE" id="PS51819"/>
    </source>
</evidence>
<sequence length="314" mass="34441">MELTGIHHLTAITAQARENKQFYTDALGLRLVKKTVNQDDTSAYHLFYADGLAQPGTDLTFFDWPAARERRGTHSISRTGLRIGKDSFDFWAGRLADQGLTAGKVIDLDGRTSLDFEDPEGQRFRLTEDAPGVTAAAWEKSPVAAQHQIHGLGPITISVPDLAPTELVLTQVLNMRKVREYASPDGQGSVHVFEMGAGGPSAELHVAVQPDLPIARQGAGGVHHVAFRVPNKPAIHDWAQRLNELRIPSSGEVERYYFRSLYFREPGGNLFELASDDPGFAVDEPLETLGQSLSLPPFLEGRRAQIEAGLKPLD</sequence>
<feature type="domain" description="VOC" evidence="1">
    <location>
        <begin position="151"/>
        <end position="276"/>
    </location>
</feature>
<dbReference type="PROSITE" id="PS51819">
    <property type="entry name" value="VOC"/>
    <property type="match status" value="2"/>
</dbReference>
<dbReference type="Proteomes" id="UP001609376">
    <property type="component" value="Unassembled WGS sequence"/>
</dbReference>
<dbReference type="InterPro" id="IPR029068">
    <property type="entry name" value="Glyas_Bleomycin-R_OHBP_Dase"/>
</dbReference>
<dbReference type="Pfam" id="PF00903">
    <property type="entry name" value="Glyoxalase"/>
    <property type="match status" value="2"/>
</dbReference>
<reference evidence="2 3" key="1">
    <citation type="submission" date="2024-10" db="EMBL/GenBank/DDBJ databases">
        <title>Paracoccus drimophilus sp. nov., a novel bacterium from corn roots in Hunan.</title>
        <authorList>
            <person name="Li X."/>
        </authorList>
    </citation>
    <scope>NUCLEOTIDE SEQUENCE [LARGE SCALE GENOMIC DNA]</scope>
    <source>
        <strain evidence="2 3">NGMCC 1.201697</strain>
    </source>
</reference>
<keyword evidence="2" id="KW-0560">Oxidoreductase</keyword>
<evidence type="ECO:0000313" key="3">
    <source>
        <dbReference type="Proteomes" id="UP001609376"/>
    </source>
</evidence>
<keyword evidence="2" id="KW-0223">Dioxygenase</keyword>
<gene>
    <name evidence="2" type="ORF">ACHFJ0_14310</name>
</gene>
<dbReference type="Gene3D" id="3.10.180.10">
    <property type="entry name" value="2,3-Dihydroxybiphenyl 1,2-Dioxygenase, domain 1"/>
    <property type="match status" value="2"/>
</dbReference>
<dbReference type="SUPFAM" id="SSF54593">
    <property type="entry name" value="Glyoxalase/Bleomycin resistance protein/Dihydroxybiphenyl dioxygenase"/>
    <property type="match status" value="1"/>
</dbReference>
<feature type="domain" description="VOC" evidence="1">
    <location>
        <begin position="5"/>
        <end position="129"/>
    </location>
</feature>
<comment type="caution">
    <text evidence="2">The sequence shown here is derived from an EMBL/GenBank/DDBJ whole genome shotgun (WGS) entry which is preliminary data.</text>
</comment>
<dbReference type="InterPro" id="IPR004360">
    <property type="entry name" value="Glyas_Fos-R_dOase_dom"/>
</dbReference>
<dbReference type="GO" id="GO:0051213">
    <property type="term" value="F:dioxygenase activity"/>
    <property type="evidence" value="ECO:0007669"/>
    <property type="project" value="UniProtKB-KW"/>
</dbReference>
<dbReference type="InterPro" id="IPR037523">
    <property type="entry name" value="VOC_core"/>
</dbReference>
<dbReference type="RefSeq" id="WP_395134645.1">
    <property type="nucleotide sequence ID" value="NZ_JBIMPR010000010.1"/>
</dbReference>
<dbReference type="InterPro" id="IPR052537">
    <property type="entry name" value="Extradiol_RC_dioxygenase"/>
</dbReference>
<keyword evidence="3" id="KW-1185">Reference proteome</keyword>
<proteinExistence type="predicted"/>
<dbReference type="PANTHER" id="PTHR36110:SF4">
    <property type="entry name" value="RING-CLEAVING DIOXYGENASE MHQA-RELATED"/>
    <property type="match status" value="1"/>
</dbReference>
<organism evidence="2 3">
    <name type="scientific">Paracoccus broussonetiae subsp. drimophilus</name>
    <dbReference type="NCBI Taxonomy" id="3373869"/>
    <lineage>
        <taxon>Bacteria</taxon>
        <taxon>Pseudomonadati</taxon>
        <taxon>Pseudomonadota</taxon>
        <taxon>Alphaproteobacteria</taxon>
        <taxon>Rhodobacterales</taxon>
        <taxon>Paracoccaceae</taxon>
        <taxon>Paracoccus</taxon>
        <taxon>Paracoccus broussonetiae</taxon>
    </lineage>
</organism>